<gene>
    <name evidence="8" type="ORF">PUN28_015846</name>
</gene>
<comment type="subcellular location">
    <subcellularLocation>
        <location evidence="1">Membrane</location>
        <topology evidence="1">Single-pass membrane protein</topology>
    </subcellularLocation>
</comment>
<dbReference type="GO" id="GO:0005802">
    <property type="term" value="C:trans-Golgi network"/>
    <property type="evidence" value="ECO:0007669"/>
    <property type="project" value="TreeGrafter"/>
</dbReference>
<evidence type="ECO:0000256" key="1">
    <source>
        <dbReference type="ARBA" id="ARBA00004167"/>
    </source>
</evidence>
<dbReference type="PANTHER" id="PTHR15071:SF0">
    <property type="entry name" value="MANNOSE 6-PHOSPHATE RECEPTOR-LIKE PROTEIN 1"/>
    <property type="match status" value="1"/>
</dbReference>
<evidence type="ECO:0000313" key="8">
    <source>
        <dbReference type="EMBL" id="KAL0105627.1"/>
    </source>
</evidence>
<dbReference type="Proteomes" id="UP001430953">
    <property type="component" value="Unassembled WGS sequence"/>
</dbReference>
<feature type="signal peptide" evidence="7">
    <location>
        <begin position="1"/>
        <end position="33"/>
    </location>
</feature>
<feature type="transmembrane region" description="Helical" evidence="6">
    <location>
        <begin position="185"/>
        <end position="205"/>
    </location>
</feature>
<comment type="caution">
    <text evidence="8">The sequence shown here is derived from an EMBL/GenBank/DDBJ whole genome shotgun (WGS) entry which is preliminary data.</text>
</comment>
<evidence type="ECO:0000256" key="2">
    <source>
        <dbReference type="ARBA" id="ARBA00022692"/>
    </source>
</evidence>
<reference evidence="8 9" key="1">
    <citation type="submission" date="2023-03" db="EMBL/GenBank/DDBJ databases">
        <title>High recombination rates correlate with genetic variation in Cardiocondyla obscurior ants.</title>
        <authorList>
            <person name="Errbii M."/>
        </authorList>
    </citation>
    <scope>NUCLEOTIDE SEQUENCE [LARGE SCALE GENOMIC DNA]</scope>
    <source>
        <strain evidence="8">Alpha-2009</strain>
        <tissue evidence="8">Whole body</tissue>
    </source>
</reference>
<name>A0AAW2EVD2_9HYME</name>
<keyword evidence="2 6" id="KW-0812">Transmembrane</keyword>
<dbReference type="GO" id="GO:0000139">
    <property type="term" value="C:Golgi membrane"/>
    <property type="evidence" value="ECO:0007669"/>
    <property type="project" value="UniProtKB-SubCell"/>
</dbReference>
<dbReference type="InterPro" id="IPR018939">
    <property type="entry name" value="Autophagy-rel_prot_27"/>
</dbReference>
<dbReference type="AlphaFoldDB" id="A0AAW2EVD2"/>
<protein>
    <recommendedName>
        <fullName evidence="10">Cation-dependent mannose-6-phosphate receptor</fullName>
    </recommendedName>
</protein>
<keyword evidence="3 7" id="KW-0732">Signal</keyword>
<evidence type="ECO:0000313" key="9">
    <source>
        <dbReference type="Proteomes" id="UP001430953"/>
    </source>
</evidence>
<evidence type="ECO:0008006" key="10">
    <source>
        <dbReference type="Google" id="ProtNLM"/>
    </source>
</evidence>
<feature type="chain" id="PRO_5043901321" description="Cation-dependent mannose-6-phosphate receptor" evidence="7">
    <location>
        <begin position="34"/>
        <end position="249"/>
    </location>
</feature>
<dbReference type="EMBL" id="JADYXP020000018">
    <property type="protein sequence ID" value="KAL0105627.1"/>
    <property type="molecule type" value="Genomic_DNA"/>
</dbReference>
<dbReference type="PANTHER" id="PTHR15071">
    <property type="entry name" value="MANNOSE-6-PHOSPHATE RECEPTOR FAMILY MEMBER"/>
    <property type="match status" value="1"/>
</dbReference>
<organism evidence="8 9">
    <name type="scientific">Cardiocondyla obscurior</name>
    <dbReference type="NCBI Taxonomy" id="286306"/>
    <lineage>
        <taxon>Eukaryota</taxon>
        <taxon>Metazoa</taxon>
        <taxon>Ecdysozoa</taxon>
        <taxon>Arthropoda</taxon>
        <taxon>Hexapoda</taxon>
        <taxon>Insecta</taxon>
        <taxon>Pterygota</taxon>
        <taxon>Neoptera</taxon>
        <taxon>Endopterygota</taxon>
        <taxon>Hymenoptera</taxon>
        <taxon>Apocrita</taxon>
        <taxon>Aculeata</taxon>
        <taxon>Formicoidea</taxon>
        <taxon>Formicidae</taxon>
        <taxon>Myrmicinae</taxon>
        <taxon>Cardiocondyla</taxon>
    </lineage>
</organism>
<evidence type="ECO:0000256" key="5">
    <source>
        <dbReference type="ARBA" id="ARBA00023136"/>
    </source>
</evidence>
<dbReference type="Pfam" id="PF09451">
    <property type="entry name" value="ATG27"/>
    <property type="match status" value="1"/>
</dbReference>
<evidence type="ECO:0000256" key="4">
    <source>
        <dbReference type="ARBA" id="ARBA00022989"/>
    </source>
</evidence>
<proteinExistence type="predicted"/>
<accession>A0AAW2EVD2</accession>
<evidence type="ECO:0000256" key="7">
    <source>
        <dbReference type="SAM" id="SignalP"/>
    </source>
</evidence>
<evidence type="ECO:0000256" key="3">
    <source>
        <dbReference type="ARBA" id="ARBA00022729"/>
    </source>
</evidence>
<evidence type="ECO:0000256" key="6">
    <source>
        <dbReference type="SAM" id="Phobius"/>
    </source>
</evidence>
<keyword evidence="4 6" id="KW-1133">Transmembrane helix</keyword>
<keyword evidence="9" id="KW-1185">Reference proteome</keyword>
<sequence length="249" mass="27879">MSARANLRKMRCYDATIVVISLFLIFFCDPTSSECTQQGPCICVLPDGRYYNVTGLADSEPFRDSKNNLTVLFHPCTNVQMLLNNKTCGQNGQKVSLCMNNTLTLLYGTVEETQMKWSTEGNCPTFEVHHNDTKWIIDIICQKENRISFSLDYPLSPSSKTHRLTLASSYGCIIQPEQGLSTGSILVIISFAIVVLYFISGVVALKTLRGATGRQMVPNHDFWCKLPSLVRDGIVFTFNCCRAGSYERI</sequence>
<keyword evidence="5 6" id="KW-0472">Membrane</keyword>